<gene>
    <name evidence="3" type="ORF">FHU37_000472</name>
</gene>
<evidence type="ECO:0000256" key="1">
    <source>
        <dbReference type="SAM" id="MobiDB-lite"/>
    </source>
</evidence>
<organism evidence="3 4">
    <name type="scientific">Allostreptomyces psammosilenae</name>
    <dbReference type="NCBI Taxonomy" id="1892865"/>
    <lineage>
        <taxon>Bacteria</taxon>
        <taxon>Bacillati</taxon>
        <taxon>Actinomycetota</taxon>
        <taxon>Actinomycetes</taxon>
        <taxon>Kitasatosporales</taxon>
        <taxon>Streptomycetaceae</taxon>
        <taxon>Allostreptomyces</taxon>
    </lineage>
</organism>
<dbReference type="RefSeq" id="WP_179812566.1">
    <property type="nucleotide sequence ID" value="NZ_JACBZD010000001.1"/>
</dbReference>
<protein>
    <submittedName>
        <fullName evidence="3">Uncharacterized protein</fullName>
    </submittedName>
</protein>
<dbReference type="EMBL" id="JACBZD010000001">
    <property type="protein sequence ID" value="NYI03529.1"/>
    <property type="molecule type" value="Genomic_DNA"/>
</dbReference>
<feature type="region of interest" description="Disordered" evidence="1">
    <location>
        <begin position="29"/>
        <end position="64"/>
    </location>
</feature>
<reference evidence="3 4" key="1">
    <citation type="submission" date="2020-07" db="EMBL/GenBank/DDBJ databases">
        <title>Sequencing the genomes of 1000 actinobacteria strains.</title>
        <authorList>
            <person name="Klenk H.-P."/>
        </authorList>
    </citation>
    <scope>NUCLEOTIDE SEQUENCE [LARGE SCALE GENOMIC DNA]</scope>
    <source>
        <strain evidence="3 4">DSM 42178</strain>
    </source>
</reference>
<dbReference type="PROSITE" id="PS51257">
    <property type="entry name" value="PROKAR_LIPOPROTEIN"/>
    <property type="match status" value="1"/>
</dbReference>
<feature type="chain" id="PRO_5039042658" evidence="2">
    <location>
        <begin position="22"/>
        <end position="181"/>
    </location>
</feature>
<sequence length="181" mass="18422">MGRPSRLTTSVLALAAALALAATGCGADRDAGGTDQAGGASTSTPGGGEHAEGHEGHEGHGAQEGDAPIEQEEFSGVLQEGYQGPTGAPEDAAADVTVVECRPESMTLTLDIANPDAEQRWYTVEVAFTDTATGETFSSGMVSNQPVEAGAEVEGLRVTGYRQPEGRDIACEIVSATKQSG</sequence>
<accession>A0A852ZMA3</accession>
<evidence type="ECO:0000256" key="2">
    <source>
        <dbReference type="SAM" id="SignalP"/>
    </source>
</evidence>
<feature type="signal peptide" evidence="2">
    <location>
        <begin position="1"/>
        <end position="21"/>
    </location>
</feature>
<evidence type="ECO:0000313" key="4">
    <source>
        <dbReference type="Proteomes" id="UP000567795"/>
    </source>
</evidence>
<feature type="compositionally biased region" description="Basic and acidic residues" evidence="1">
    <location>
        <begin position="49"/>
        <end position="63"/>
    </location>
</feature>
<evidence type="ECO:0000313" key="3">
    <source>
        <dbReference type="EMBL" id="NYI03529.1"/>
    </source>
</evidence>
<keyword evidence="2" id="KW-0732">Signal</keyword>
<keyword evidence="4" id="KW-1185">Reference proteome</keyword>
<proteinExistence type="predicted"/>
<dbReference type="Proteomes" id="UP000567795">
    <property type="component" value="Unassembled WGS sequence"/>
</dbReference>
<dbReference type="AlphaFoldDB" id="A0A852ZMA3"/>
<name>A0A852ZMA3_9ACTN</name>
<comment type="caution">
    <text evidence="3">The sequence shown here is derived from an EMBL/GenBank/DDBJ whole genome shotgun (WGS) entry which is preliminary data.</text>
</comment>